<dbReference type="AlphaFoldDB" id="A0AAN8UP42"/>
<comment type="caution">
    <text evidence="2">The sequence shown here is derived from an EMBL/GenBank/DDBJ whole genome shotgun (WGS) entry which is preliminary data.</text>
</comment>
<dbReference type="SMART" id="SM00332">
    <property type="entry name" value="PP2Cc"/>
    <property type="match status" value="1"/>
</dbReference>
<dbReference type="SUPFAM" id="SSF81606">
    <property type="entry name" value="PP2C-like"/>
    <property type="match status" value="1"/>
</dbReference>
<dbReference type="PROSITE" id="PS51746">
    <property type="entry name" value="PPM_2"/>
    <property type="match status" value="1"/>
</dbReference>
<dbReference type="GO" id="GO:0004722">
    <property type="term" value="F:protein serine/threonine phosphatase activity"/>
    <property type="evidence" value="ECO:0007669"/>
    <property type="project" value="InterPro"/>
</dbReference>
<dbReference type="Gene3D" id="3.60.40.10">
    <property type="entry name" value="PPM-type phosphatase domain"/>
    <property type="match status" value="1"/>
</dbReference>
<evidence type="ECO:0000313" key="2">
    <source>
        <dbReference type="EMBL" id="KAK6914113.1"/>
    </source>
</evidence>
<dbReference type="InterPro" id="IPR015655">
    <property type="entry name" value="PP2C"/>
</dbReference>
<dbReference type="PANTHER" id="PTHR47992">
    <property type="entry name" value="PROTEIN PHOSPHATASE"/>
    <property type="match status" value="1"/>
</dbReference>
<accession>A0AAN8UP42</accession>
<feature type="domain" description="PPM-type phosphatase" evidence="1">
    <location>
        <begin position="50"/>
        <end position="305"/>
    </location>
</feature>
<sequence>MSFKYLRLKFKAIDLARLFGFGDSEKEAEEVVKKPSWMVPISHGYYIVDDHQSYGDDGSDISDSDTVVVQREQIEELELWYFGVSNANIGDGVSKYMQSHFFNKKQKELRRKSKETMRKAYLETRTKATEVQEDDETCKAGSASAIVINGEKLVLANMGDYEAVVCRDGEAYQITKRHHHHTAKRHWPLKFPLWKIPSTMNLNMIRCSSEVIRMPKVRISGCTSGNAGAPKNSKGSDLVVGEERVESDTEFVILASSGIWEVMKNQEAVNLIQHIEDPQEAAECLAKEALARMSKGKISCMIIRFD</sequence>
<evidence type="ECO:0000259" key="1">
    <source>
        <dbReference type="PROSITE" id="PS51746"/>
    </source>
</evidence>
<name>A0AAN8UP42_9MAGN</name>
<protein>
    <submittedName>
        <fullName evidence="2">PPM-type phosphatase-like domain</fullName>
    </submittedName>
</protein>
<proteinExistence type="predicted"/>
<dbReference type="Proteomes" id="UP001370490">
    <property type="component" value="Unassembled WGS sequence"/>
</dbReference>
<dbReference type="Pfam" id="PF00481">
    <property type="entry name" value="PP2C"/>
    <property type="match status" value="2"/>
</dbReference>
<dbReference type="CDD" id="cd00143">
    <property type="entry name" value="PP2Cc"/>
    <property type="match status" value="1"/>
</dbReference>
<evidence type="ECO:0000313" key="3">
    <source>
        <dbReference type="Proteomes" id="UP001370490"/>
    </source>
</evidence>
<dbReference type="InterPro" id="IPR036457">
    <property type="entry name" value="PPM-type-like_dom_sf"/>
</dbReference>
<dbReference type="InterPro" id="IPR001932">
    <property type="entry name" value="PPM-type_phosphatase-like_dom"/>
</dbReference>
<gene>
    <name evidence="2" type="ORF">RJ641_021434</name>
</gene>
<organism evidence="2 3">
    <name type="scientific">Dillenia turbinata</name>
    <dbReference type="NCBI Taxonomy" id="194707"/>
    <lineage>
        <taxon>Eukaryota</taxon>
        <taxon>Viridiplantae</taxon>
        <taxon>Streptophyta</taxon>
        <taxon>Embryophyta</taxon>
        <taxon>Tracheophyta</taxon>
        <taxon>Spermatophyta</taxon>
        <taxon>Magnoliopsida</taxon>
        <taxon>eudicotyledons</taxon>
        <taxon>Gunneridae</taxon>
        <taxon>Pentapetalae</taxon>
        <taxon>Dilleniales</taxon>
        <taxon>Dilleniaceae</taxon>
        <taxon>Dillenia</taxon>
    </lineage>
</organism>
<keyword evidence="3" id="KW-1185">Reference proteome</keyword>
<dbReference type="EMBL" id="JBAMMX010000026">
    <property type="protein sequence ID" value="KAK6914113.1"/>
    <property type="molecule type" value="Genomic_DNA"/>
</dbReference>
<reference evidence="2 3" key="1">
    <citation type="submission" date="2023-12" db="EMBL/GenBank/DDBJ databases">
        <title>A high-quality genome assembly for Dillenia turbinata (Dilleniales).</title>
        <authorList>
            <person name="Chanderbali A."/>
        </authorList>
    </citation>
    <scope>NUCLEOTIDE SEQUENCE [LARGE SCALE GENOMIC DNA]</scope>
    <source>
        <strain evidence="2">LSX21</strain>
        <tissue evidence="2">Leaf</tissue>
    </source>
</reference>